<dbReference type="KEGG" id="bpg:Bathy01g06540"/>
<evidence type="ECO:0000313" key="3">
    <source>
        <dbReference type="Proteomes" id="UP000198341"/>
    </source>
</evidence>
<dbReference type="Proteomes" id="UP000198341">
    <property type="component" value="Chromosome 1"/>
</dbReference>
<reference evidence="2 3" key="1">
    <citation type="submission" date="2011-10" db="EMBL/GenBank/DDBJ databases">
        <authorList>
            <person name="Genoscope - CEA"/>
        </authorList>
    </citation>
    <scope>NUCLEOTIDE SEQUENCE [LARGE SCALE GENOMIC DNA]</scope>
    <source>
        <strain evidence="2 3">RCC 1105</strain>
    </source>
</reference>
<dbReference type="GeneID" id="19018389"/>
<accession>K8E9I5</accession>
<dbReference type="RefSeq" id="XP_007515410.1">
    <property type="nucleotide sequence ID" value="XM_007515348.1"/>
</dbReference>
<dbReference type="AlphaFoldDB" id="K8E9I5"/>
<dbReference type="EMBL" id="FO082278">
    <property type="protein sequence ID" value="CCO14289.1"/>
    <property type="molecule type" value="Genomic_DNA"/>
</dbReference>
<protein>
    <submittedName>
        <fullName evidence="2">Uncharacterized protein</fullName>
    </submittedName>
</protein>
<feature type="region of interest" description="Disordered" evidence="1">
    <location>
        <begin position="121"/>
        <end position="170"/>
    </location>
</feature>
<feature type="region of interest" description="Disordered" evidence="1">
    <location>
        <begin position="1"/>
        <end position="31"/>
    </location>
</feature>
<gene>
    <name evidence="2" type="ORF">Bathy01g06540</name>
</gene>
<feature type="compositionally biased region" description="Acidic residues" evidence="1">
    <location>
        <begin position="248"/>
        <end position="261"/>
    </location>
</feature>
<evidence type="ECO:0000256" key="1">
    <source>
        <dbReference type="SAM" id="MobiDB-lite"/>
    </source>
</evidence>
<sequence>MYETPKNNINDDNDEDKEPKDLRARRTQTTTLDDARVEGNIFLIRDEKTSPEEHESAAILFELMSGAARVVSQEGEKRKKRKKRGNATNNNAMMNKNASKMMKKTLMTPMVTNTMKTTKRRLSAKFADVEETRARDAASAEKEKRKKREPKKEETTNASMMKREKQGQLQQRNMFMNDFVCKQLEADASVPKSWVAFARATARGEDAAVIEASTCLDDAEDEFKYFKSRRKTTATTTTSSKKKKNNENEDEDEDEENEAGVEDQNGVFIDAACRRARYSKGVTKLSADLIRQNPSAAWLECIAADAHDRARQIWRTKKRCEKMRKQSIAAMFRGKTMNDASAQSNREAAVEDVSAIALANICANWELGLAKEIELYCDQLENVELISEKAIAESTTPSSSEERTFSMEQFERSDDPEHQKAKRLATKLRTHSEKVAALWRHNAKGRNAF</sequence>
<feature type="compositionally biased region" description="Basic and acidic residues" evidence="1">
    <location>
        <begin position="127"/>
        <end position="143"/>
    </location>
</feature>
<feature type="compositionally biased region" description="Low complexity" evidence="1">
    <location>
        <begin position="1"/>
        <end position="10"/>
    </location>
</feature>
<organism evidence="2 3">
    <name type="scientific">Bathycoccus prasinos</name>
    <dbReference type="NCBI Taxonomy" id="41875"/>
    <lineage>
        <taxon>Eukaryota</taxon>
        <taxon>Viridiplantae</taxon>
        <taxon>Chlorophyta</taxon>
        <taxon>Mamiellophyceae</taxon>
        <taxon>Mamiellales</taxon>
        <taxon>Bathycoccaceae</taxon>
        <taxon>Bathycoccus</taxon>
    </lineage>
</organism>
<keyword evidence="3" id="KW-1185">Reference proteome</keyword>
<evidence type="ECO:0000313" key="2">
    <source>
        <dbReference type="EMBL" id="CCO14289.1"/>
    </source>
</evidence>
<feature type="region of interest" description="Disordered" evidence="1">
    <location>
        <begin position="392"/>
        <end position="422"/>
    </location>
</feature>
<name>K8E9I5_9CHLO</name>
<feature type="compositionally biased region" description="Basic and acidic residues" evidence="1">
    <location>
        <begin position="150"/>
        <end position="166"/>
    </location>
</feature>
<proteinExistence type="predicted"/>
<feature type="region of interest" description="Disordered" evidence="1">
    <location>
        <begin position="230"/>
        <end position="261"/>
    </location>
</feature>
<feature type="compositionally biased region" description="Basic and acidic residues" evidence="1">
    <location>
        <begin position="400"/>
        <end position="419"/>
    </location>
</feature>
<feature type="region of interest" description="Disordered" evidence="1">
    <location>
        <begin position="71"/>
        <end position="92"/>
    </location>
</feature>